<evidence type="ECO:0000256" key="1">
    <source>
        <dbReference type="ARBA" id="ARBA00010990"/>
    </source>
</evidence>
<dbReference type="Pfam" id="PF22624">
    <property type="entry name" value="AASDHPPT_N"/>
    <property type="match status" value="1"/>
</dbReference>
<keyword evidence="2 5" id="KW-0808">Transferase</keyword>
<evidence type="ECO:0000313" key="6">
    <source>
        <dbReference type="Proteomes" id="UP000526501"/>
    </source>
</evidence>
<dbReference type="PANTHER" id="PTHR12215">
    <property type="entry name" value="PHOSPHOPANTETHEINE TRANSFERASE"/>
    <property type="match status" value="1"/>
</dbReference>
<dbReference type="GO" id="GO:0008897">
    <property type="term" value="F:holo-[acyl-carrier-protein] synthase activity"/>
    <property type="evidence" value="ECO:0007669"/>
    <property type="project" value="InterPro"/>
</dbReference>
<accession>A0A7X1B946</accession>
<dbReference type="SUPFAM" id="SSF56214">
    <property type="entry name" value="4'-phosphopantetheinyl transferase"/>
    <property type="match status" value="2"/>
</dbReference>
<dbReference type="PANTHER" id="PTHR12215:SF10">
    <property type="entry name" value="L-AMINOADIPATE-SEMIALDEHYDE DEHYDROGENASE-PHOSPHOPANTETHEINYL TRANSFERASE"/>
    <property type="match status" value="1"/>
</dbReference>
<comment type="caution">
    <text evidence="5">The sequence shown here is derived from an EMBL/GenBank/DDBJ whole genome shotgun (WGS) entry which is preliminary data.</text>
</comment>
<name>A0A7X1B946_9BACT</name>
<dbReference type="InterPro" id="IPR037143">
    <property type="entry name" value="4-PPantetheinyl_Trfase_dom_sf"/>
</dbReference>
<organism evidence="5 6">
    <name type="scientific">Pelagicoccus albus</name>
    <dbReference type="NCBI Taxonomy" id="415222"/>
    <lineage>
        <taxon>Bacteria</taxon>
        <taxon>Pseudomonadati</taxon>
        <taxon>Verrucomicrobiota</taxon>
        <taxon>Opitutia</taxon>
        <taxon>Puniceicoccales</taxon>
        <taxon>Pelagicoccaceae</taxon>
        <taxon>Pelagicoccus</taxon>
    </lineage>
</organism>
<dbReference type="InterPro" id="IPR050559">
    <property type="entry name" value="P-Pant_transferase_sf"/>
</dbReference>
<feature type="domain" description="4'-phosphopantetheinyl transferase" evidence="3">
    <location>
        <begin position="144"/>
        <end position="229"/>
    </location>
</feature>
<dbReference type="InterPro" id="IPR055066">
    <property type="entry name" value="AASDHPPT_N"/>
</dbReference>
<dbReference type="RefSeq" id="WP_185661834.1">
    <property type="nucleotide sequence ID" value="NZ_CAWPOO010000013.1"/>
</dbReference>
<dbReference type="Gene3D" id="3.90.470.20">
    <property type="entry name" value="4'-phosphopantetheinyl transferase domain"/>
    <property type="match status" value="2"/>
</dbReference>
<evidence type="ECO:0000313" key="5">
    <source>
        <dbReference type="EMBL" id="MBC2607975.1"/>
    </source>
</evidence>
<dbReference type="Proteomes" id="UP000526501">
    <property type="component" value="Unassembled WGS sequence"/>
</dbReference>
<proteinExistence type="inferred from homology"/>
<comment type="similarity">
    <text evidence="1">Belongs to the P-Pant transferase superfamily. Gsp/Sfp/HetI/AcpT family.</text>
</comment>
<dbReference type="AlphaFoldDB" id="A0A7X1B946"/>
<feature type="domain" description="4'-phosphopantetheinyl transferase N-terminal" evidence="4">
    <location>
        <begin position="59"/>
        <end position="133"/>
    </location>
</feature>
<protein>
    <submittedName>
        <fullName evidence="5">4'-phosphopantetheinyl transferase superfamily protein</fullName>
    </submittedName>
</protein>
<evidence type="ECO:0000259" key="4">
    <source>
        <dbReference type="Pfam" id="PF22624"/>
    </source>
</evidence>
<reference evidence="5 6" key="1">
    <citation type="submission" date="2020-07" db="EMBL/GenBank/DDBJ databases">
        <authorList>
            <person name="Feng X."/>
        </authorList>
    </citation>
    <scope>NUCLEOTIDE SEQUENCE [LARGE SCALE GENOMIC DNA]</scope>
    <source>
        <strain evidence="5 6">JCM23202</strain>
    </source>
</reference>
<dbReference type="EMBL" id="JACHVC010000013">
    <property type="protein sequence ID" value="MBC2607975.1"/>
    <property type="molecule type" value="Genomic_DNA"/>
</dbReference>
<dbReference type="Pfam" id="PF01648">
    <property type="entry name" value="ACPS"/>
    <property type="match status" value="1"/>
</dbReference>
<dbReference type="GO" id="GO:0005829">
    <property type="term" value="C:cytosol"/>
    <property type="evidence" value="ECO:0007669"/>
    <property type="project" value="TreeGrafter"/>
</dbReference>
<evidence type="ECO:0000259" key="3">
    <source>
        <dbReference type="Pfam" id="PF01648"/>
    </source>
</evidence>
<gene>
    <name evidence="5" type="ORF">H5P27_18115</name>
</gene>
<dbReference type="InterPro" id="IPR008278">
    <property type="entry name" value="4-PPantetheinyl_Trfase_dom"/>
</dbReference>
<keyword evidence="6" id="KW-1185">Reference proteome</keyword>
<sequence length="269" mass="30402">MPRSITNSPSDLSSGQRPLKTDFQISESTFPNSDNQWIVRPGEAHLWSADLDVPIEPKLSATEEQKARRFRTPQLQSRYRAARTITRLILSRYLGILPEQLEFAFSPLGKPELASLAPAENSRIHFNLSHSGSSYLLGVRLDSPIGVDIEDRRSINGRDELVERFFHPTELQEFQSLPEELKDEAFLLAWTRKEAVLKATGEGLSAHLDSLQVTLDPDKDCQLRSIDPKWGDVNEWHLSSPPITPESICAIASHQPIKTVKARYFFEST</sequence>
<dbReference type="GO" id="GO:0000287">
    <property type="term" value="F:magnesium ion binding"/>
    <property type="evidence" value="ECO:0007669"/>
    <property type="project" value="InterPro"/>
</dbReference>
<evidence type="ECO:0000256" key="2">
    <source>
        <dbReference type="ARBA" id="ARBA00022679"/>
    </source>
</evidence>
<dbReference type="GO" id="GO:0019878">
    <property type="term" value="P:lysine biosynthetic process via aminoadipic acid"/>
    <property type="evidence" value="ECO:0007669"/>
    <property type="project" value="TreeGrafter"/>
</dbReference>